<organism evidence="4 5">
    <name type="scientific">Potamilus streckersoni</name>
    <dbReference type="NCBI Taxonomy" id="2493646"/>
    <lineage>
        <taxon>Eukaryota</taxon>
        <taxon>Metazoa</taxon>
        <taxon>Spiralia</taxon>
        <taxon>Lophotrochozoa</taxon>
        <taxon>Mollusca</taxon>
        <taxon>Bivalvia</taxon>
        <taxon>Autobranchia</taxon>
        <taxon>Heteroconchia</taxon>
        <taxon>Palaeoheterodonta</taxon>
        <taxon>Unionida</taxon>
        <taxon>Unionoidea</taxon>
        <taxon>Unionidae</taxon>
        <taxon>Ambleminae</taxon>
        <taxon>Lampsilini</taxon>
        <taxon>Potamilus</taxon>
    </lineage>
</organism>
<dbReference type="AlphaFoldDB" id="A0AAE0RXK0"/>
<dbReference type="GO" id="GO:0008146">
    <property type="term" value="F:sulfotransferase activity"/>
    <property type="evidence" value="ECO:0007669"/>
    <property type="project" value="InterPro"/>
</dbReference>
<reference evidence="4" key="1">
    <citation type="journal article" date="2021" name="Genome Biol. Evol.">
        <title>A High-Quality Reference Genome for a Parasitic Bivalve with Doubly Uniparental Inheritance (Bivalvia: Unionida).</title>
        <authorList>
            <person name="Smith C.H."/>
        </authorList>
    </citation>
    <scope>NUCLEOTIDE SEQUENCE</scope>
    <source>
        <strain evidence="4">CHS0354</strain>
    </source>
</reference>
<dbReference type="PANTHER" id="PTHR11783">
    <property type="entry name" value="SULFOTRANSFERASE SULT"/>
    <property type="match status" value="1"/>
</dbReference>
<comment type="caution">
    <text evidence="4">The sequence shown here is derived from an EMBL/GenBank/DDBJ whole genome shotgun (WGS) entry which is preliminary data.</text>
</comment>
<dbReference type="Proteomes" id="UP001195483">
    <property type="component" value="Unassembled WGS sequence"/>
</dbReference>
<evidence type="ECO:0000259" key="3">
    <source>
        <dbReference type="Pfam" id="PF00685"/>
    </source>
</evidence>
<name>A0AAE0RXK0_9BIVA</name>
<dbReference type="InterPro" id="IPR027417">
    <property type="entry name" value="P-loop_NTPase"/>
</dbReference>
<dbReference type="EMBL" id="JAEAOA010001897">
    <property type="protein sequence ID" value="KAK3581502.1"/>
    <property type="molecule type" value="Genomic_DNA"/>
</dbReference>
<evidence type="ECO:0000313" key="5">
    <source>
        <dbReference type="Proteomes" id="UP001195483"/>
    </source>
</evidence>
<dbReference type="SUPFAM" id="SSF52540">
    <property type="entry name" value="P-loop containing nucleoside triphosphate hydrolases"/>
    <property type="match status" value="1"/>
</dbReference>
<evidence type="ECO:0000256" key="2">
    <source>
        <dbReference type="ARBA" id="ARBA00022679"/>
    </source>
</evidence>
<keyword evidence="2" id="KW-0808">Transferase</keyword>
<keyword evidence="5" id="KW-1185">Reference proteome</keyword>
<reference evidence="4" key="3">
    <citation type="submission" date="2023-05" db="EMBL/GenBank/DDBJ databases">
        <authorList>
            <person name="Smith C.H."/>
        </authorList>
    </citation>
    <scope>NUCLEOTIDE SEQUENCE</scope>
    <source>
        <strain evidence="4">CHS0354</strain>
        <tissue evidence="4">Mantle</tissue>
    </source>
</reference>
<accession>A0AAE0RXK0</accession>
<sequence length="216" mass="25510">MMEYTMRDGRGEEVPVVEEDGIVYFKTQMARLSGRSLQKQIDGVLNMTVRDDDILISAYPKAGTHWTWEIVSMLVKGQADYEIDAKESAMLDYRSVEEIEAIQSPRVLNTHYPSRLIPKGIIEKRRKIIHVQRNIKDTAVSYYHHCKEFYIPEDMTFHHFLPLVTGKDNNGKHIHYSWFDYVKEWEIYTRDHQELDILNLCYEYMQMVSIKIVSGR</sequence>
<gene>
    <name evidence="4" type="ORF">CHS0354_031838</name>
</gene>
<dbReference type="Pfam" id="PF00685">
    <property type="entry name" value="Sulfotransfer_1"/>
    <property type="match status" value="1"/>
</dbReference>
<evidence type="ECO:0000256" key="1">
    <source>
        <dbReference type="ARBA" id="ARBA00005771"/>
    </source>
</evidence>
<evidence type="ECO:0000313" key="4">
    <source>
        <dbReference type="EMBL" id="KAK3581502.1"/>
    </source>
</evidence>
<dbReference type="InterPro" id="IPR000863">
    <property type="entry name" value="Sulfotransferase_dom"/>
</dbReference>
<protein>
    <recommendedName>
        <fullName evidence="3">Sulfotransferase domain-containing protein</fullName>
    </recommendedName>
</protein>
<comment type="similarity">
    <text evidence="1">Belongs to the sulfotransferase 1 family.</text>
</comment>
<dbReference type="Gene3D" id="3.40.50.300">
    <property type="entry name" value="P-loop containing nucleotide triphosphate hydrolases"/>
    <property type="match status" value="1"/>
</dbReference>
<feature type="domain" description="Sulfotransferase" evidence="3">
    <location>
        <begin position="51"/>
        <end position="206"/>
    </location>
</feature>
<reference evidence="4" key="2">
    <citation type="journal article" date="2021" name="Genome Biol. Evol.">
        <title>Developing a high-quality reference genome for a parasitic bivalve with doubly uniparental inheritance (Bivalvia: Unionida).</title>
        <authorList>
            <person name="Smith C.H."/>
        </authorList>
    </citation>
    <scope>NUCLEOTIDE SEQUENCE</scope>
    <source>
        <strain evidence="4">CHS0354</strain>
        <tissue evidence="4">Mantle</tissue>
    </source>
</reference>
<proteinExistence type="inferred from homology"/>